<protein>
    <submittedName>
        <fullName evidence="1">HutD family protein</fullName>
    </submittedName>
</protein>
<dbReference type="Pfam" id="PF05962">
    <property type="entry name" value="HutD"/>
    <property type="match status" value="1"/>
</dbReference>
<dbReference type="Gene3D" id="2.60.120.10">
    <property type="entry name" value="Jelly Rolls"/>
    <property type="match status" value="1"/>
</dbReference>
<gene>
    <name evidence="1" type="ORF">MWN34_10235</name>
</gene>
<evidence type="ECO:0000313" key="2">
    <source>
        <dbReference type="Proteomes" id="UP001203284"/>
    </source>
</evidence>
<accession>A0ABT0DBL0</accession>
<dbReference type="PANTHER" id="PTHR37943">
    <property type="entry name" value="PROTEIN VES"/>
    <property type="match status" value="1"/>
</dbReference>
<comment type="caution">
    <text evidence="1">The sequence shown here is derived from an EMBL/GenBank/DDBJ whole genome shotgun (WGS) entry which is preliminary data.</text>
</comment>
<sequence length="212" mass="22398">METGTEKGITPRLQLIRPVDHRVTPWKNGAGVTRDVLLLPEGAGHEDFDIRISLAPIPVEGPFSSFPGIDRHITLLHGSRLELVFANGTRTLLPLAPLYFDSAQAPTSRLPDGPVEVLNIMTRRGRWTAQVMPLTDRSASLLAAPAGGHVVLHAAAGTWRVSGERGAIELAPGDTLVTHGEVTLSAAPHEGRAGASALAGFLAPVRDDGADP</sequence>
<name>A0ABT0DBL0_9HYPH</name>
<keyword evidence="2" id="KW-1185">Reference proteome</keyword>
<proteinExistence type="predicted"/>
<dbReference type="PANTHER" id="PTHR37943:SF1">
    <property type="entry name" value="PROTEIN VES"/>
    <property type="match status" value="1"/>
</dbReference>
<dbReference type="InterPro" id="IPR010282">
    <property type="entry name" value="Uncharacterised_HutD/Ves"/>
</dbReference>
<dbReference type="Proteomes" id="UP001203284">
    <property type="component" value="Unassembled WGS sequence"/>
</dbReference>
<dbReference type="CDD" id="cd20293">
    <property type="entry name" value="cupin_HutD_N"/>
    <property type="match status" value="1"/>
</dbReference>
<dbReference type="EMBL" id="JALKCH010000006">
    <property type="protein sequence ID" value="MCK0197289.1"/>
    <property type="molecule type" value="Genomic_DNA"/>
</dbReference>
<dbReference type="InterPro" id="IPR011051">
    <property type="entry name" value="RmlC_Cupin_sf"/>
</dbReference>
<dbReference type="InterPro" id="IPR014710">
    <property type="entry name" value="RmlC-like_jellyroll"/>
</dbReference>
<organism evidence="1 2">
    <name type="scientific">Ancylobacter crimeensis</name>
    <dbReference type="NCBI Taxonomy" id="2579147"/>
    <lineage>
        <taxon>Bacteria</taxon>
        <taxon>Pseudomonadati</taxon>
        <taxon>Pseudomonadota</taxon>
        <taxon>Alphaproteobacteria</taxon>
        <taxon>Hyphomicrobiales</taxon>
        <taxon>Xanthobacteraceae</taxon>
        <taxon>Ancylobacter</taxon>
    </lineage>
</organism>
<dbReference type="SUPFAM" id="SSF51182">
    <property type="entry name" value="RmlC-like cupins"/>
    <property type="match status" value="1"/>
</dbReference>
<dbReference type="RefSeq" id="WP_247028969.1">
    <property type="nucleotide sequence ID" value="NZ_JALKCH010000006.1"/>
</dbReference>
<evidence type="ECO:0000313" key="1">
    <source>
        <dbReference type="EMBL" id="MCK0197289.1"/>
    </source>
</evidence>
<reference evidence="1 2" key="1">
    <citation type="submission" date="2022-04" db="EMBL/GenBank/DDBJ databases">
        <authorList>
            <person name="Grouzdev D.S."/>
            <person name="Pantiukh K.S."/>
            <person name="Krutkina M.S."/>
        </authorList>
    </citation>
    <scope>NUCLEOTIDE SEQUENCE [LARGE SCALE GENOMIC DNA]</scope>
    <source>
        <strain evidence="1 2">6x-1</strain>
    </source>
</reference>